<proteinExistence type="inferred from homology"/>
<dbReference type="Gene3D" id="1.25.10.10">
    <property type="entry name" value="Leucine-rich Repeat Variant"/>
    <property type="match status" value="1"/>
</dbReference>
<feature type="domain" description="SAM" evidence="13">
    <location>
        <begin position="665"/>
        <end position="723"/>
    </location>
</feature>
<feature type="compositionally biased region" description="Low complexity" evidence="11">
    <location>
        <begin position="893"/>
        <end position="914"/>
    </location>
</feature>
<evidence type="ECO:0000256" key="2">
    <source>
        <dbReference type="ARBA" id="ARBA00008291"/>
    </source>
</evidence>
<dbReference type="FunFam" id="1.10.150.50:FF:000043">
    <property type="entry name" value="Sterile alpha and TIR motif-containing 1"/>
    <property type="match status" value="1"/>
</dbReference>
<dbReference type="GO" id="GO:0035591">
    <property type="term" value="F:signaling adaptor activity"/>
    <property type="evidence" value="ECO:0007669"/>
    <property type="project" value="InterPro"/>
</dbReference>
<dbReference type="PANTHER" id="PTHR22998:SF1">
    <property type="entry name" value="NAD(+) HYDROLASE SARM1"/>
    <property type="match status" value="1"/>
</dbReference>
<dbReference type="InterPro" id="IPR001660">
    <property type="entry name" value="SAM"/>
</dbReference>
<dbReference type="InterPro" id="IPR016024">
    <property type="entry name" value="ARM-type_fold"/>
</dbReference>
<evidence type="ECO:0000256" key="6">
    <source>
        <dbReference type="ARBA" id="ARBA00022737"/>
    </source>
</evidence>
<dbReference type="GO" id="GO:0007165">
    <property type="term" value="P:signal transduction"/>
    <property type="evidence" value="ECO:0007669"/>
    <property type="project" value="InterPro"/>
</dbReference>
<feature type="compositionally biased region" description="Polar residues" evidence="11">
    <location>
        <begin position="973"/>
        <end position="997"/>
    </location>
</feature>
<dbReference type="PROSITE" id="PS50105">
    <property type="entry name" value="SAM_DOMAIN"/>
    <property type="match status" value="2"/>
</dbReference>
<dbReference type="Pfam" id="PF00536">
    <property type="entry name" value="SAM_1"/>
    <property type="match status" value="1"/>
</dbReference>
<dbReference type="CDD" id="cd09501">
    <property type="entry name" value="SAM_SARM1-like_repeat1"/>
    <property type="match status" value="1"/>
</dbReference>
<dbReference type="Pfam" id="PF07647">
    <property type="entry name" value="SAM_2"/>
    <property type="match status" value="1"/>
</dbReference>
<dbReference type="PANTHER" id="PTHR22998">
    <property type="entry name" value="SARM1"/>
    <property type="match status" value="1"/>
</dbReference>
<feature type="domain" description="SAM" evidence="13">
    <location>
        <begin position="587"/>
        <end position="651"/>
    </location>
</feature>
<organism evidence="14 15">
    <name type="scientific">Elysia crispata</name>
    <name type="common">lettuce slug</name>
    <dbReference type="NCBI Taxonomy" id="231223"/>
    <lineage>
        <taxon>Eukaryota</taxon>
        <taxon>Metazoa</taxon>
        <taxon>Spiralia</taxon>
        <taxon>Lophotrochozoa</taxon>
        <taxon>Mollusca</taxon>
        <taxon>Gastropoda</taxon>
        <taxon>Heterobranchia</taxon>
        <taxon>Euthyneura</taxon>
        <taxon>Panpulmonata</taxon>
        <taxon>Sacoglossa</taxon>
        <taxon>Placobranchoidea</taxon>
        <taxon>Plakobranchidae</taxon>
        <taxon>Elysia</taxon>
    </lineage>
</organism>
<keyword evidence="4" id="KW-0963">Cytoplasm</keyword>
<evidence type="ECO:0000259" key="12">
    <source>
        <dbReference type="PROSITE" id="PS50104"/>
    </source>
</evidence>
<dbReference type="PROSITE" id="PS50104">
    <property type="entry name" value="TIR"/>
    <property type="match status" value="1"/>
</dbReference>
<dbReference type="EC" id="3.2.2.6" evidence="3"/>
<dbReference type="SUPFAM" id="SSF48371">
    <property type="entry name" value="ARM repeat"/>
    <property type="match status" value="1"/>
</dbReference>
<keyword evidence="9" id="KW-0520">NAD</keyword>
<dbReference type="InterPro" id="IPR000157">
    <property type="entry name" value="TIR_dom"/>
</dbReference>
<comment type="catalytic activity">
    <reaction evidence="10">
        <text>NAD(+) + H2O = ADP-D-ribose + nicotinamide + H(+)</text>
        <dbReference type="Rhea" id="RHEA:16301"/>
        <dbReference type="ChEBI" id="CHEBI:15377"/>
        <dbReference type="ChEBI" id="CHEBI:15378"/>
        <dbReference type="ChEBI" id="CHEBI:17154"/>
        <dbReference type="ChEBI" id="CHEBI:57540"/>
        <dbReference type="ChEBI" id="CHEBI:57967"/>
        <dbReference type="EC" id="3.2.2.6"/>
    </reaction>
    <physiologicalReaction direction="left-to-right" evidence="10">
        <dbReference type="Rhea" id="RHEA:16302"/>
    </physiologicalReaction>
</comment>
<feature type="compositionally biased region" description="Basic and acidic residues" evidence="11">
    <location>
        <begin position="17"/>
        <end position="26"/>
    </location>
</feature>
<sequence length="997" mass="112102">MDNSVKGSGDSNSHQSSPEKGEEEIKTPTSPRSMLKKDPCFDASKLIERSQSDALLLNSDSKLMHIRTSSLDQMGKRAVSKTKPNISETSKVYFDLSRLDNSEGDEDEDDDDDVVTPHSKNRRLKKLSSSGSRLMMTTRGLETIHQGVPLAESEDKKLFQSEIDPVFEKEMVFETAPVELERYHRARSCPDPDDSVGYGVPSSPLGDDLDSSDGSSCFYTKYPLRFPHGYSLSKYRHNLKLSYQTLSQKLEQHIGQMRGAADQAYKIRILHDILNLTKEAWDTPVYGRDLAYSLCDIIRMEGLLDSLIQNCCSTNRDLLLASANLLEQVMSTRNRERVAKDGLEAVVKMTRDFEGDLEMAQATTGILENMFKLSEETCTKVINLGGLNVILRWCRCGTDYSILRRCAKALANLSLFGGAENQEIMSKHKVPEWLFPLAFSDDNSIRYYACLAISALVANKELEASVIKSGTLELVLPFINSNRPSHFAASDVTHKQGRDKIWLKHLIPLLFSRRQEAQALAAFHFAMEAIIKAEQGRQEIFHEIDAVEPLKKIASSPNTVASKLAAEALKNIGEKIPHKLSQQVPLWTVDDVVYWITQIGFEDYAAKVRESHVDGDILLILTDDDLQNGLNMSSSIIRKRFARELKSLKITADYSISDPTGLDTWLMSLNPELSQYTYWMLRQGVDKFELKSLSEDELKEECGIHNSVHRRQILARREDLITPETPNLPSLPCGTDPSLSFNLSSLRSIDVFICYRRSSGSQLASLLKVHLQLRGFSVFLDIDRLRAGKFDENLLLSIQMSSHFVLILTPDALERCLGDEGQEDWVHKEIVAALETNCNIVPIIDNFEWPPIEKMPEDMRGVVRFNSVRWVHEYQDACVEKLETFLRRQGRRQSQQQHLSSPSMSSMHSQMSTSDPQYPHPSAALATLHNTSDIQYTPLPPHVSPSLASLQSACADPYYFQQAPPESPLRKASSMSNSSQCLPDTPSQSSSNSVTFS</sequence>
<keyword evidence="7" id="KW-0378">Hydrolase</keyword>
<comment type="subcellular location">
    <subcellularLocation>
        <location evidence="1">Cytoplasm</location>
    </subcellularLocation>
</comment>
<evidence type="ECO:0000259" key="13">
    <source>
        <dbReference type="PROSITE" id="PS50105"/>
    </source>
</evidence>
<dbReference type="EMBL" id="JAWDGP010005488">
    <property type="protein sequence ID" value="KAK3756662.1"/>
    <property type="molecule type" value="Genomic_DNA"/>
</dbReference>
<dbReference type="GO" id="GO:0030425">
    <property type="term" value="C:dendrite"/>
    <property type="evidence" value="ECO:0007669"/>
    <property type="project" value="TreeGrafter"/>
</dbReference>
<protein>
    <recommendedName>
        <fullName evidence="3">ADP-ribosyl cyclase/cyclic ADP-ribose hydrolase</fullName>
        <ecNumber evidence="3">3.2.2.6</ecNumber>
    </recommendedName>
</protein>
<name>A0AAE1D477_9GAST</name>
<dbReference type="CDD" id="cd24153">
    <property type="entry name" value="SARM1_N"/>
    <property type="match status" value="1"/>
</dbReference>
<feature type="region of interest" description="Disordered" evidence="11">
    <location>
        <begin position="889"/>
        <end position="923"/>
    </location>
</feature>
<reference evidence="14" key="1">
    <citation type="journal article" date="2023" name="G3 (Bethesda)">
        <title>A reference genome for the long-term kleptoplast-retaining sea slug Elysia crispata morphotype clarki.</title>
        <authorList>
            <person name="Eastman K.E."/>
            <person name="Pendleton A.L."/>
            <person name="Shaikh M.A."/>
            <person name="Suttiyut T."/>
            <person name="Ogas R."/>
            <person name="Tomko P."/>
            <person name="Gavelis G."/>
            <person name="Widhalm J.R."/>
            <person name="Wisecaver J.H."/>
        </authorList>
    </citation>
    <scope>NUCLEOTIDE SEQUENCE</scope>
    <source>
        <strain evidence="14">ECLA1</strain>
    </source>
</reference>
<evidence type="ECO:0000256" key="5">
    <source>
        <dbReference type="ARBA" id="ARBA00022588"/>
    </source>
</evidence>
<dbReference type="GO" id="GO:0005737">
    <property type="term" value="C:cytoplasm"/>
    <property type="evidence" value="ECO:0007669"/>
    <property type="project" value="UniProtKB-SubCell"/>
</dbReference>
<dbReference type="SMART" id="SM00255">
    <property type="entry name" value="TIR"/>
    <property type="match status" value="1"/>
</dbReference>
<feature type="compositionally biased region" description="Acidic residues" evidence="11">
    <location>
        <begin position="102"/>
        <end position="114"/>
    </location>
</feature>
<feature type="region of interest" description="Disordered" evidence="11">
    <location>
        <begin position="961"/>
        <end position="997"/>
    </location>
</feature>
<dbReference type="Proteomes" id="UP001283361">
    <property type="component" value="Unassembled WGS sequence"/>
</dbReference>
<gene>
    <name evidence="14" type="ORF">RRG08_051525</name>
</gene>
<dbReference type="Gene3D" id="3.40.50.10140">
    <property type="entry name" value="Toll/interleukin-1 receptor homology (TIR) domain"/>
    <property type="match status" value="1"/>
</dbReference>
<keyword evidence="8" id="KW-0391">Immunity</keyword>
<dbReference type="Gene3D" id="1.10.150.50">
    <property type="entry name" value="Transcription Factor, Ets-1"/>
    <property type="match status" value="2"/>
</dbReference>
<evidence type="ECO:0000256" key="11">
    <source>
        <dbReference type="SAM" id="MobiDB-lite"/>
    </source>
</evidence>
<feature type="domain" description="TIR" evidence="12">
    <location>
        <begin position="747"/>
        <end position="890"/>
    </location>
</feature>
<evidence type="ECO:0000256" key="4">
    <source>
        <dbReference type="ARBA" id="ARBA00022490"/>
    </source>
</evidence>
<feature type="compositionally biased region" description="Polar residues" evidence="11">
    <location>
        <begin position="1"/>
        <end position="16"/>
    </location>
</feature>
<dbReference type="SUPFAM" id="SSF52200">
    <property type="entry name" value="Toll/Interleukin receptor TIR domain"/>
    <property type="match status" value="1"/>
</dbReference>
<dbReference type="GO" id="GO:0061809">
    <property type="term" value="F:NAD+ nucleosidase activity, cyclic ADP-ribose generating"/>
    <property type="evidence" value="ECO:0007669"/>
    <property type="project" value="UniProtKB-EC"/>
</dbReference>
<dbReference type="InterPro" id="IPR013761">
    <property type="entry name" value="SAM/pointed_sf"/>
</dbReference>
<evidence type="ECO:0000256" key="8">
    <source>
        <dbReference type="ARBA" id="ARBA00022859"/>
    </source>
</evidence>
<comment type="similarity">
    <text evidence="2">Belongs to the SARM1 family.</text>
</comment>
<dbReference type="AlphaFoldDB" id="A0AAE1D477"/>
<evidence type="ECO:0000256" key="7">
    <source>
        <dbReference type="ARBA" id="ARBA00022801"/>
    </source>
</evidence>
<feature type="region of interest" description="Disordered" evidence="11">
    <location>
        <begin position="1"/>
        <end position="38"/>
    </location>
</feature>
<keyword evidence="6" id="KW-0677">Repeat</keyword>
<accession>A0AAE1D477</accession>
<dbReference type="InterPro" id="IPR035897">
    <property type="entry name" value="Toll_tir_struct_dom_sf"/>
</dbReference>
<keyword evidence="15" id="KW-1185">Reference proteome</keyword>
<dbReference type="InterPro" id="IPR039184">
    <property type="entry name" value="SARM1"/>
</dbReference>
<evidence type="ECO:0000313" key="14">
    <source>
        <dbReference type="EMBL" id="KAK3756662.1"/>
    </source>
</evidence>
<dbReference type="GO" id="GO:0045087">
    <property type="term" value="P:innate immune response"/>
    <property type="evidence" value="ECO:0007669"/>
    <property type="project" value="UniProtKB-KW"/>
</dbReference>
<dbReference type="SMART" id="SM00454">
    <property type="entry name" value="SAM"/>
    <property type="match status" value="2"/>
</dbReference>
<dbReference type="SUPFAM" id="SSF47769">
    <property type="entry name" value="SAM/Pointed domain"/>
    <property type="match status" value="2"/>
</dbReference>
<evidence type="ECO:0000313" key="15">
    <source>
        <dbReference type="Proteomes" id="UP001283361"/>
    </source>
</evidence>
<dbReference type="GO" id="GO:0048678">
    <property type="term" value="P:response to axon injury"/>
    <property type="evidence" value="ECO:0007669"/>
    <property type="project" value="InterPro"/>
</dbReference>
<keyword evidence="5" id="KW-0399">Innate immunity</keyword>
<feature type="region of interest" description="Disordered" evidence="11">
    <location>
        <begin position="97"/>
        <end position="129"/>
    </location>
</feature>
<comment type="caution">
    <text evidence="14">The sequence shown here is derived from an EMBL/GenBank/DDBJ whole genome shotgun (WGS) entry which is preliminary data.</text>
</comment>
<dbReference type="Pfam" id="PF13676">
    <property type="entry name" value="TIR_2"/>
    <property type="match status" value="1"/>
</dbReference>
<dbReference type="InterPro" id="IPR011989">
    <property type="entry name" value="ARM-like"/>
</dbReference>
<evidence type="ECO:0000256" key="3">
    <source>
        <dbReference type="ARBA" id="ARBA00011982"/>
    </source>
</evidence>
<dbReference type="GO" id="GO:0003953">
    <property type="term" value="F:NAD+ nucleosidase activity"/>
    <property type="evidence" value="ECO:0007669"/>
    <property type="project" value="InterPro"/>
</dbReference>
<evidence type="ECO:0000256" key="10">
    <source>
        <dbReference type="ARBA" id="ARBA00047304"/>
    </source>
</evidence>
<dbReference type="GO" id="GO:0034128">
    <property type="term" value="P:negative regulation of MyD88-independent toll-like receptor signaling pathway"/>
    <property type="evidence" value="ECO:0007669"/>
    <property type="project" value="InterPro"/>
</dbReference>
<evidence type="ECO:0000256" key="9">
    <source>
        <dbReference type="ARBA" id="ARBA00023027"/>
    </source>
</evidence>
<evidence type="ECO:0000256" key="1">
    <source>
        <dbReference type="ARBA" id="ARBA00004496"/>
    </source>
</evidence>